<dbReference type="AlphaFoldDB" id="A0A512PM55"/>
<feature type="transmembrane region" description="Helical" evidence="1">
    <location>
        <begin position="101"/>
        <end position="120"/>
    </location>
</feature>
<comment type="caution">
    <text evidence="2">The sequence shown here is derived from an EMBL/GenBank/DDBJ whole genome shotgun (WGS) entry which is preliminary data.</text>
</comment>
<evidence type="ECO:0000313" key="2">
    <source>
        <dbReference type="EMBL" id="GEP72278.1"/>
    </source>
</evidence>
<evidence type="ECO:0000313" key="3">
    <source>
        <dbReference type="Proteomes" id="UP000321569"/>
    </source>
</evidence>
<feature type="transmembrane region" description="Helical" evidence="1">
    <location>
        <begin position="7"/>
        <end position="28"/>
    </location>
</feature>
<sequence length="126" mass="14325">MKFDLKYVLITNYLMYSILILYPIIQLFGTNDLINLIILIAGTIIVQLIISNTFGQRYFKQHPEYARANRTFTLAANFSIIVGAVILWALVSFSLLQNGELFFLVVTIIAIVVEGVKTPIRKERNA</sequence>
<dbReference type="EMBL" id="BKAM01000013">
    <property type="protein sequence ID" value="GEP72278.1"/>
    <property type="molecule type" value="Genomic_DNA"/>
</dbReference>
<dbReference type="RefSeq" id="WP_054748142.1">
    <property type="nucleotide sequence ID" value="NZ_BKAM01000013.1"/>
</dbReference>
<keyword evidence="1" id="KW-1133">Transmembrane helix</keyword>
<feature type="transmembrane region" description="Helical" evidence="1">
    <location>
        <begin position="74"/>
        <end position="95"/>
    </location>
</feature>
<evidence type="ECO:0000256" key="1">
    <source>
        <dbReference type="SAM" id="Phobius"/>
    </source>
</evidence>
<protein>
    <submittedName>
        <fullName evidence="2">Uncharacterized protein</fullName>
    </submittedName>
</protein>
<keyword evidence="1" id="KW-0472">Membrane</keyword>
<proteinExistence type="predicted"/>
<name>A0A512PM55_9LACO</name>
<dbReference type="OrthoDB" id="9985567at2"/>
<keyword evidence="1" id="KW-0812">Transmembrane</keyword>
<dbReference type="STRING" id="1423795.FD12_GL002303"/>
<reference evidence="2 3" key="1">
    <citation type="submission" date="2019-07" db="EMBL/GenBank/DDBJ databases">
        <title>Whole genome shotgun sequence of Lactobacillus rapi NBRC 109618.</title>
        <authorList>
            <person name="Hosoyama A."/>
            <person name="Uohara A."/>
            <person name="Ohji S."/>
            <person name="Ichikawa N."/>
        </authorList>
    </citation>
    <scope>NUCLEOTIDE SEQUENCE [LARGE SCALE GENOMIC DNA]</scope>
    <source>
        <strain evidence="2 3">NBRC 109618</strain>
    </source>
</reference>
<gene>
    <name evidence="2" type="ORF">LRA02_11460</name>
</gene>
<accession>A0A512PM55</accession>
<feature type="transmembrane region" description="Helical" evidence="1">
    <location>
        <begin position="34"/>
        <end position="54"/>
    </location>
</feature>
<organism evidence="2 3">
    <name type="scientific">Lentilactobacillus rapi</name>
    <dbReference type="NCBI Taxonomy" id="481723"/>
    <lineage>
        <taxon>Bacteria</taxon>
        <taxon>Bacillati</taxon>
        <taxon>Bacillota</taxon>
        <taxon>Bacilli</taxon>
        <taxon>Lactobacillales</taxon>
        <taxon>Lactobacillaceae</taxon>
        <taxon>Lentilactobacillus</taxon>
    </lineage>
</organism>
<dbReference type="Proteomes" id="UP000321569">
    <property type="component" value="Unassembled WGS sequence"/>
</dbReference>